<organism evidence="2 3">
    <name type="scientific">Candidatus Magnetobacterium bavaricum</name>
    <dbReference type="NCBI Taxonomy" id="29290"/>
    <lineage>
        <taxon>Bacteria</taxon>
        <taxon>Pseudomonadati</taxon>
        <taxon>Nitrospirota</taxon>
        <taxon>Thermodesulfovibrionia</taxon>
        <taxon>Thermodesulfovibrionales</taxon>
        <taxon>Candidatus Magnetobacteriaceae</taxon>
        <taxon>Candidatus Magnetobacterium</taxon>
    </lineage>
</organism>
<proteinExistence type="predicted"/>
<evidence type="ECO:0000256" key="1">
    <source>
        <dbReference type="SAM" id="Phobius"/>
    </source>
</evidence>
<dbReference type="EMBL" id="LACI01001665">
    <property type="protein sequence ID" value="KJU83973.1"/>
    <property type="molecule type" value="Genomic_DNA"/>
</dbReference>
<comment type="caution">
    <text evidence="2">The sequence shown here is derived from an EMBL/GenBank/DDBJ whole genome shotgun (WGS) entry which is preliminary data.</text>
</comment>
<feature type="non-terminal residue" evidence="2">
    <location>
        <position position="64"/>
    </location>
</feature>
<keyword evidence="1" id="KW-0812">Transmembrane</keyword>
<dbReference type="Proteomes" id="UP000033423">
    <property type="component" value="Unassembled WGS sequence"/>
</dbReference>
<feature type="transmembrane region" description="Helical" evidence="1">
    <location>
        <begin position="12"/>
        <end position="29"/>
    </location>
</feature>
<accession>A0A0F3GTG8</accession>
<dbReference type="AlphaFoldDB" id="A0A0F3GTG8"/>
<gene>
    <name evidence="2" type="ORF">MBAV_003835</name>
</gene>
<sequence length="64" mass="7637">MFTVTFNNNVWSIVLLFAFAMVLNLPFGYLRAGQPKRSFKWFLYIHVPIPFVVAMRYVMHLNIR</sequence>
<keyword evidence="1" id="KW-1133">Transmembrane helix</keyword>
<reference evidence="2 3" key="1">
    <citation type="submission" date="2015-02" db="EMBL/GenBank/DDBJ databases">
        <title>Single-cell genomics of uncultivated deep-branching MTB reveals a conserved set of magnetosome genes.</title>
        <authorList>
            <person name="Kolinko S."/>
            <person name="Richter M."/>
            <person name="Glockner F.O."/>
            <person name="Brachmann A."/>
            <person name="Schuler D."/>
        </authorList>
    </citation>
    <scope>NUCLEOTIDE SEQUENCE [LARGE SCALE GENOMIC DNA]</scope>
    <source>
        <strain evidence="2">TM-1</strain>
    </source>
</reference>
<evidence type="ECO:0000313" key="3">
    <source>
        <dbReference type="Proteomes" id="UP000033423"/>
    </source>
</evidence>
<evidence type="ECO:0000313" key="2">
    <source>
        <dbReference type="EMBL" id="KJU83973.1"/>
    </source>
</evidence>
<feature type="transmembrane region" description="Helical" evidence="1">
    <location>
        <begin position="41"/>
        <end position="59"/>
    </location>
</feature>
<keyword evidence="1" id="KW-0472">Membrane</keyword>
<name>A0A0F3GTG8_9BACT</name>
<keyword evidence="3" id="KW-1185">Reference proteome</keyword>
<protein>
    <submittedName>
        <fullName evidence="2">Uncharacterized protein</fullName>
    </submittedName>
</protein>